<accession>A0ABY8QK25</accession>
<gene>
    <name evidence="1" type="ORF">QF118_05375</name>
</gene>
<keyword evidence="2" id="KW-1185">Reference proteome</keyword>
<proteinExistence type="predicted"/>
<protein>
    <submittedName>
        <fullName evidence="1">Uncharacterized protein</fullName>
    </submittedName>
</protein>
<evidence type="ECO:0000313" key="2">
    <source>
        <dbReference type="Proteomes" id="UP001241605"/>
    </source>
</evidence>
<dbReference type="Proteomes" id="UP001241605">
    <property type="component" value="Chromosome"/>
</dbReference>
<name>A0ABY8QK25_9RHOB</name>
<dbReference type="EMBL" id="CP124616">
    <property type="protein sequence ID" value="WGW04980.1"/>
    <property type="molecule type" value="Genomic_DNA"/>
</dbReference>
<evidence type="ECO:0000313" key="1">
    <source>
        <dbReference type="EMBL" id="WGW04980.1"/>
    </source>
</evidence>
<reference evidence="1 2" key="1">
    <citation type="submission" date="2023-05" db="EMBL/GenBank/DDBJ databases">
        <title>YMD87, complete Genome.</title>
        <authorList>
            <person name="Zhang J."/>
            <person name="Xu X."/>
        </authorList>
    </citation>
    <scope>NUCLEOTIDE SEQUENCE [LARGE SCALE GENOMIC DNA]</scope>
    <source>
        <strain evidence="1 2">YMD87</strain>
    </source>
</reference>
<sequence length="240" mass="26802">MTKAQQTLTALVLEDQLQRLVDCTRAGTPLAVYENLLSYPQDTYDWLIALGLLPATAGKTPNALSLPTNKADKLLKPADQIRALALGPQDYQRAVATLFKARLFWRKGLKFHPTEMIPDPEGAALFKLLADCGLLRKQGKVWVWTEGTKPRLGPIPPPRPPQPPTRAPVVYDSLTPMLKLRFRLALWMGGLQGLARAIRRHRRNGAWHMKGNGFYALDPGDISDLDLARLVIMLGYKKPH</sequence>
<dbReference type="RefSeq" id="WP_282301617.1">
    <property type="nucleotide sequence ID" value="NZ_CP124616.1"/>
</dbReference>
<organism evidence="1 2">
    <name type="scientific">Tropicibacter oceani</name>
    <dbReference type="NCBI Taxonomy" id="3058420"/>
    <lineage>
        <taxon>Bacteria</taxon>
        <taxon>Pseudomonadati</taxon>
        <taxon>Pseudomonadota</taxon>
        <taxon>Alphaproteobacteria</taxon>
        <taxon>Rhodobacterales</taxon>
        <taxon>Roseobacteraceae</taxon>
        <taxon>Tropicibacter</taxon>
    </lineage>
</organism>